<dbReference type="RefSeq" id="WP_110039165.1">
    <property type="nucleotide sequence ID" value="NZ_QGTL01000007.1"/>
</dbReference>
<evidence type="ECO:0000259" key="2">
    <source>
        <dbReference type="Pfam" id="PF02517"/>
    </source>
</evidence>
<dbReference type="InterPro" id="IPR003675">
    <property type="entry name" value="Rce1/LyrA-like_dom"/>
</dbReference>
<dbReference type="EMBL" id="QGTL01000007">
    <property type="protein sequence ID" value="PWV73594.1"/>
    <property type="molecule type" value="Genomic_DNA"/>
</dbReference>
<comment type="caution">
    <text evidence="3">The sequence shown here is derived from an EMBL/GenBank/DDBJ whole genome shotgun (WGS) entry which is preliminary data.</text>
</comment>
<dbReference type="GO" id="GO:0004175">
    <property type="term" value="F:endopeptidase activity"/>
    <property type="evidence" value="ECO:0007669"/>
    <property type="project" value="UniProtKB-ARBA"/>
</dbReference>
<evidence type="ECO:0000313" key="3">
    <source>
        <dbReference type="EMBL" id="PWV73594.1"/>
    </source>
</evidence>
<evidence type="ECO:0000313" key="4">
    <source>
        <dbReference type="Proteomes" id="UP000246410"/>
    </source>
</evidence>
<dbReference type="AlphaFoldDB" id="A0A317NFH2"/>
<sequence length="269" mass="28437">MDERAGDAVVAGDAAVGPADRFGSLIERNDGADFPYYAGKPVGLSSGQWALAWAAVAVGFAALVLIPTSDNIGMLVPRILFVTIPLVVLGWVSRNHWQALFRRVTGRDVGLMIGFAVLNLLVTVVLAFVVNALFGSATNQAAEDAGKGGAVDTVAFFVGTGFQLVGEEVFTVIPFLAVLYFAVAKAGLSRRNAILLAWLVSSLWFAAAHLPTYDWNFAQAFVVIGGARIILTLAYIRTKNLAVSAGAHIINDWTLFGQAVATNAALTLL</sequence>
<feature type="transmembrane region" description="Helical" evidence="1">
    <location>
        <begin position="154"/>
        <end position="181"/>
    </location>
</feature>
<name>A0A317NFH2_9NOCA</name>
<feature type="transmembrane region" description="Helical" evidence="1">
    <location>
        <begin position="49"/>
        <end position="66"/>
    </location>
</feature>
<dbReference type="GO" id="GO:0080120">
    <property type="term" value="P:CAAX-box protein maturation"/>
    <property type="evidence" value="ECO:0007669"/>
    <property type="project" value="UniProtKB-ARBA"/>
</dbReference>
<keyword evidence="1" id="KW-0812">Transmembrane</keyword>
<proteinExistence type="predicted"/>
<accession>A0A317NFH2</accession>
<dbReference type="Proteomes" id="UP000246410">
    <property type="component" value="Unassembled WGS sequence"/>
</dbReference>
<feature type="transmembrane region" description="Helical" evidence="1">
    <location>
        <begin position="72"/>
        <end position="92"/>
    </location>
</feature>
<keyword evidence="1" id="KW-1133">Transmembrane helix</keyword>
<organism evidence="3 4">
    <name type="scientific">Nocardia neocaledoniensis</name>
    <dbReference type="NCBI Taxonomy" id="236511"/>
    <lineage>
        <taxon>Bacteria</taxon>
        <taxon>Bacillati</taxon>
        <taxon>Actinomycetota</taxon>
        <taxon>Actinomycetes</taxon>
        <taxon>Mycobacteriales</taxon>
        <taxon>Nocardiaceae</taxon>
        <taxon>Nocardia</taxon>
    </lineage>
</organism>
<dbReference type="Pfam" id="PF02517">
    <property type="entry name" value="Rce1-like"/>
    <property type="match status" value="1"/>
</dbReference>
<feature type="transmembrane region" description="Helical" evidence="1">
    <location>
        <begin position="217"/>
        <end position="236"/>
    </location>
</feature>
<gene>
    <name evidence="3" type="ORF">DFR69_107221</name>
</gene>
<keyword evidence="1" id="KW-0472">Membrane</keyword>
<evidence type="ECO:0000256" key="1">
    <source>
        <dbReference type="SAM" id="Phobius"/>
    </source>
</evidence>
<keyword evidence="4" id="KW-1185">Reference proteome</keyword>
<feature type="transmembrane region" description="Helical" evidence="1">
    <location>
        <begin position="113"/>
        <end position="134"/>
    </location>
</feature>
<protein>
    <recommendedName>
        <fullName evidence="2">CAAX prenyl protease 2/Lysostaphin resistance protein A-like domain-containing protein</fullName>
    </recommendedName>
</protein>
<reference evidence="3 4" key="1">
    <citation type="submission" date="2018-05" db="EMBL/GenBank/DDBJ databases">
        <title>Genomic Encyclopedia of Type Strains, Phase IV (KMG-IV): sequencing the most valuable type-strain genomes for metagenomic binning, comparative biology and taxonomic classification.</title>
        <authorList>
            <person name="Goeker M."/>
        </authorList>
    </citation>
    <scope>NUCLEOTIDE SEQUENCE [LARGE SCALE GENOMIC DNA]</scope>
    <source>
        <strain evidence="3 4">DSM 44717</strain>
    </source>
</reference>
<feature type="transmembrane region" description="Helical" evidence="1">
    <location>
        <begin position="193"/>
        <end position="211"/>
    </location>
</feature>
<feature type="domain" description="CAAX prenyl protease 2/Lysostaphin resistance protein A-like" evidence="2">
    <location>
        <begin position="154"/>
        <end position="253"/>
    </location>
</feature>